<reference evidence="1 2" key="1">
    <citation type="submission" date="2016-07" db="EMBL/GenBank/DDBJ databases">
        <title>Pervasive Adenine N6-methylation of Active Genes in Fungi.</title>
        <authorList>
            <consortium name="DOE Joint Genome Institute"/>
            <person name="Mondo S.J."/>
            <person name="Dannebaum R.O."/>
            <person name="Kuo R.C."/>
            <person name="Labutti K."/>
            <person name="Haridas S."/>
            <person name="Kuo A."/>
            <person name="Salamov A."/>
            <person name="Ahrendt S.R."/>
            <person name="Lipzen A."/>
            <person name="Sullivan W."/>
            <person name="Andreopoulos W.B."/>
            <person name="Clum A."/>
            <person name="Lindquist E."/>
            <person name="Daum C."/>
            <person name="Ramamoorthy G.K."/>
            <person name="Gryganskyi A."/>
            <person name="Culley D."/>
            <person name="Magnuson J.K."/>
            <person name="James T.Y."/>
            <person name="O'Malley M.A."/>
            <person name="Stajich J.E."/>
            <person name="Spatafora J.W."/>
            <person name="Visel A."/>
            <person name="Grigoriev I.V."/>
        </authorList>
    </citation>
    <scope>NUCLEOTIDE SEQUENCE [LARGE SCALE GENOMIC DNA]</scope>
    <source>
        <strain evidence="1 2">JEL800</strain>
    </source>
</reference>
<organism evidence="1 2">
    <name type="scientific">Rhizoclosmatium globosum</name>
    <dbReference type="NCBI Taxonomy" id="329046"/>
    <lineage>
        <taxon>Eukaryota</taxon>
        <taxon>Fungi</taxon>
        <taxon>Fungi incertae sedis</taxon>
        <taxon>Chytridiomycota</taxon>
        <taxon>Chytridiomycota incertae sedis</taxon>
        <taxon>Chytridiomycetes</taxon>
        <taxon>Chytridiales</taxon>
        <taxon>Chytriomycetaceae</taxon>
        <taxon>Rhizoclosmatium</taxon>
    </lineage>
</organism>
<keyword evidence="2" id="KW-1185">Reference proteome</keyword>
<dbReference type="Pfam" id="PF13551">
    <property type="entry name" value="HTH_29"/>
    <property type="match status" value="1"/>
</dbReference>
<protein>
    <submittedName>
        <fullName evidence="1">Uncharacterized protein</fullName>
    </submittedName>
</protein>
<gene>
    <name evidence="1" type="ORF">BCR33DRAFT_819245</name>
</gene>
<dbReference type="AlphaFoldDB" id="A0A1Y2C9S6"/>
<comment type="caution">
    <text evidence="1">The sequence shown here is derived from an EMBL/GenBank/DDBJ whole genome shotgun (WGS) entry which is preliminary data.</text>
</comment>
<name>A0A1Y2C9S6_9FUNG</name>
<evidence type="ECO:0000313" key="1">
    <source>
        <dbReference type="EMBL" id="ORY43779.1"/>
    </source>
</evidence>
<accession>A0A1Y2C9S6</accession>
<sequence>MAPPPKLKTFLAQFNTPLLNAIAKFKEVNSPPPGQGDVDAVINLEQTSKLATVHNPVLKVMMLKRPLAGISAAVLALLLASLKPSCTLSTTTGTQFLIFFHMKPPLMPIDLSHVVFGTHASENTKVHALYNFYFHRMRVSQIAKVYCKTPATIRNWIHQYRQSGSVACSNSTNKRSKFTAAQRIWLHDYYVEQPLSFLDKAQLAFKAKWGT</sequence>
<proteinExistence type="predicted"/>
<dbReference type="InterPro" id="IPR009057">
    <property type="entry name" value="Homeodomain-like_sf"/>
</dbReference>
<evidence type="ECO:0000313" key="2">
    <source>
        <dbReference type="Proteomes" id="UP000193642"/>
    </source>
</evidence>
<dbReference type="OrthoDB" id="79420at2759"/>
<dbReference type="EMBL" id="MCGO01000024">
    <property type="protein sequence ID" value="ORY43779.1"/>
    <property type="molecule type" value="Genomic_DNA"/>
</dbReference>
<dbReference type="STRING" id="329046.A0A1Y2C9S6"/>
<dbReference type="SUPFAM" id="SSF46689">
    <property type="entry name" value="Homeodomain-like"/>
    <property type="match status" value="1"/>
</dbReference>
<dbReference type="Proteomes" id="UP000193642">
    <property type="component" value="Unassembled WGS sequence"/>
</dbReference>